<dbReference type="EMBL" id="JACJLT010000203">
    <property type="protein sequence ID" value="MBM6876167.1"/>
    <property type="molecule type" value="Genomic_DNA"/>
</dbReference>
<evidence type="ECO:0000313" key="2">
    <source>
        <dbReference type="EMBL" id="MBM6876167.1"/>
    </source>
</evidence>
<feature type="transmembrane region" description="Helical" evidence="1">
    <location>
        <begin position="65"/>
        <end position="83"/>
    </location>
</feature>
<keyword evidence="1" id="KW-1133">Transmembrane helix</keyword>
<keyword evidence="1" id="KW-0812">Transmembrane</keyword>
<feature type="transmembrane region" description="Helical" evidence="1">
    <location>
        <begin position="118"/>
        <end position="134"/>
    </location>
</feature>
<accession>A0ABS2G5L8</accession>
<reference evidence="2 3" key="1">
    <citation type="journal article" date="2021" name="Sci. Rep.">
        <title>The distribution of antibiotic resistance genes in chicken gut microbiota commensals.</title>
        <authorList>
            <person name="Juricova H."/>
            <person name="Matiasovicova J."/>
            <person name="Kubasova T."/>
            <person name="Cejkova D."/>
            <person name="Rychlik I."/>
        </authorList>
    </citation>
    <scope>NUCLEOTIDE SEQUENCE [LARGE SCALE GENOMIC DNA]</scope>
    <source>
        <strain evidence="2 3">An425</strain>
    </source>
</reference>
<gene>
    <name evidence="2" type="ORF">H6A04_11030</name>
</gene>
<feature type="transmembrane region" description="Helical" evidence="1">
    <location>
        <begin position="200"/>
        <end position="215"/>
    </location>
</feature>
<name>A0ABS2G5L8_FUSMR</name>
<feature type="transmembrane region" description="Helical" evidence="1">
    <location>
        <begin position="146"/>
        <end position="163"/>
    </location>
</feature>
<feature type="non-terminal residue" evidence="2">
    <location>
        <position position="216"/>
    </location>
</feature>
<keyword evidence="3" id="KW-1185">Reference proteome</keyword>
<feature type="transmembrane region" description="Helical" evidence="1">
    <location>
        <begin position="175"/>
        <end position="194"/>
    </location>
</feature>
<sequence>MMKLERKEYIINKINFLGEYLVYIYILAIFIESKLNLKIRYILEGFAILKILLDYKDIKIKGKEIYKTFLLILVVGIIFNYFASQSDGVEKFISRNIRFYHGLLVMIFINSQKKLEKVSNIIILGTALLGFGIFKNLDYVKLDIFRQRGIIVLGVAYCIIYFVETLKNEINIKKISYKTFFIGVATILGSLGVIFSDSRMGFLVVIFVIIGYIAYN</sequence>
<comment type="caution">
    <text evidence="2">The sequence shown here is derived from an EMBL/GenBank/DDBJ whole genome shotgun (WGS) entry which is preliminary data.</text>
</comment>
<proteinExistence type="predicted"/>
<keyword evidence="1" id="KW-0472">Membrane</keyword>
<dbReference type="Proteomes" id="UP000728968">
    <property type="component" value="Unassembled WGS sequence"/>
</dbReference>
<organism evidence="2 3">
    <name type="scientific">Fusobacterium mortiferum</name>
    <dbReference type="NCBI Taxonomy" id="850"/>
    <lineage>
        <taxon>Bacteria</taxon>
        <taxon>Fusobacteriati</taxon>
        <taxon>Fusobacteriota</taxon>
        <taxon>Fusobacteriia</taxon>
        <taxon>Fusobacteriales</taxon>
        <taxon>Fusobacteriaceae</taxon>
        <taxon>Fusobacterium</taxon>
    </lineage>
</organism>
<feature type="transmembrane region" description="Helical" evidence="1">
    <location>
        <begin position="12"/>
        <end position="31"/>
    </location>
</feature>
<evidence type="ECO:0000256" key="1">
    <source>
        <dbReference type="SAM" id="Phobius"/>
    </source>
</evidence>
<evidence type="ECO:0000313" key="3">
    <source>
        <dbReference type="Proteomes" id="UP000728968"/>
    </source>
</evidence>
<protein>
    <submittedName>
        <fullName evidence="2">Uncharacterized protein</fullName>
    </submittedName>
</protein>